<dbReference type="EMBL" id="JBHTCG010000004">
    <property type="protein sequence ID" value="MFC7382087.1"/>
    <property type="molecule type" value="Genomic_DNA"/>
</dbReference>
<protein>
    <recommendedName>
        <fullName evidence="3">Resolvase/invertase-type recombinase catalytic domain-containing protein</fullName>
    </recommendedName>
</protein>
<dbReference type="Proteomes" id="UP001596496">
    <property type="component" value="Unassembled WGS sequence"/>
</dbReference>
<accession>A0ABW2P0M5</accession>
<organism evidence="1 2">
    <name type="scientific">Sphaerisporangium rhizosphaerae</name>
    <dbReference type="NCBI Taxonomy" id="2269375"/>
    <lineage>
        <taxon>Bacteria</taxon>
        <taxon>Bacillati</taxon>
        <taxon>Actinomycetota</taxon>
        <taxon>Actinomycetes</taxon>
        <taxon>Streptosporangiales</taxon>
        <taxon>Streptosporangiaceae</taxon>
        <taxon>Sphaerisporangium</taxon>
    </lineage>
</organism>
<sequence>MSRISVLAVEAHIYRSEMGGRPQRGVRDDCLRRMVPDLVAMGVARLVIESCNQDRQDRQVVREMAGKAQAVDRFEYLHGRPAVEPLLWLPDIVAWAYGKGGDWRRRTGSIVQKVTDVGL</sequence>
<comment type="caution">
    <text evidence="1">The sequence shown here is derived from an EMBL/GenBank/DDBJ whole genome shotgun (WGS) entry which is preliminary data.</text>
</comment>
<dbReference type="RefSeq" id="WP_380825205.1">
    <property type="nucleotide sequence ID" value="NZ_JBHTCG010000004.1"/>
</dbReference>
<gene>
    <name evidence="1" type="ORF">ACFQSB_07700</name>
</gene>
<evidence type="ECO:0000313" key="1">
    <source>
        <dbReference type="EMBL" id="MFC7382087.1"/>
    </source>
</evidence>
<evidence type="ECO:0008006" key="3">
    <source>
        <dbReference type="Google" id="ProtNLM"/>
    </source>
</evidence>
<keyword evidence="2" id="KW-1185">Reference proteome</keyword>
<name>A0ABW2P0M5_9ACTN</name>
<evidence type="ECO:0000313" key="2">
    <source>
        <dbReference type="Proteomes" id="UP001596496"/>
    </source>
</evidence>
<reference evidence="2" key="1">
    <citation type="journal article" date="2019" name="Int. J. Syst. Evol. Microbiol.">
        <title>The Global Catalogue of Microorganisms (GCM) 10K type strain sequencing project: providing services to taxonomists for standard genome sequencing and annotation.</title>
        <authorList>
            <consortium name="The Broad Institute Genomics Platform"/>
            <consortium name="The Broad Institute Genome Sequencing Center for Infectious Disease"/>
            <person name="Wu L."/>
            <person name="Ma J."/>
        </authorList>
    </citation>
    <scope>NUCLEOTIDE SEQUENCE [LARGE SCALE GENOMIC DNA]</scope>
    <source>
        <strain evidence="2">CECT 7649</strain>
    </source>
</reference>
<proteinExistence type="predicted"/>